<protein>
    <submittedName>
        <fullName evidence="1">Uncharacterized protein</fullName>
    </submittedName>
</protein>
<dbReference type="STRING" id="1121477.SAMN02745223_01325"/>
<keyword evidence="3" id="KW-1185">Reference proteome</keyword>
<evidence type="ECO:0000313" key="4">
    <source>
        <dbReference type="Proteomes" id="UP000184533"/>
    </source>
</evidence>
<accession>A0A0F5LXR1</accession>
<dbReference type="PATRIC" id="fig|1121477.3.peg.1552"/>
<proteinExistence type="predicted"/>
<dbReference type="AlphaFoldDB" id="A0A0F5LXR1"/>
<dbReference type="Proteomes" id="UP000033608">
    <property type="component" value="Unassembled WGS sequence"/>
</dbReference>
<dbReference type="RefSeq" id="WP_046133776.1">
    <property type="nucleotide sequence ID" value="NZ_FQVC01000003.1"/>
</dbReference>
<reference evidence="1 3" key="1">
    <citation type="submission" date="2015-03" db="EMBL/GenBank/DDBJ databases">
        <authorList>
            <person name="Hassan Y.I."/>
            <person name="Lepp D."/>
            <person name="Zhou T."/>
        </authorList>
    </citation>
    <scope>NUCLEOTIDE SEQUENCE [LARGE SCALE GENOMIC DNA]</scope>
    <source>
        <strain evidence="1 3">DSM 17137</strain>
    </source>
</reference>
<evidence type="ECO:0000313" key="2">
    <source>
        <dbReference type="EMBL" id="SHE88723.1"/>
    </source>
</evidence>
<dbReference type="OrthoDB" id="7961147at2"/>
<evidence type="ECO:0000313" key="3">
    <source>
        <dbReference type="Proteomes" id="UP000033608"/>
    </source>
</evidence>
<dbReference type="EMBL" id="LAJF01000036">
    <property type="protein sequence ID" value="KKB86447.1"/>
    <property type="molecule type" value="Genomic_DNA"/>
</dbReference>
<dbReference type="Proteomes" id="UP000184533">
    <property type="component" value="Unassembled WGS sequence"/>
</dbReference>
<sequence length="92" mass="10474">MNHSQLRQRAEAMIEELIEMLDQIDGDPDFEANGDLEPSLGLGMLFDETGRWHWSGEDREGHDAGDEPDMDFCAQTMNPSPIRTKRITRRAA</sequence>
<gene>
    <name evidence="2" type="ORF">SAMN02745223_01325</name>
    <name evidence="1" type="ORF">VW29_02485</name>
</gene>
<name>A0A0F5LXR1_9HYPH</name>
<dbReference type="EMBL" id="FQVC01000003">
    <property type="protein sequence ID" value="SHE88723.1"/>
    <property type="molecule type" value="Genomic_DNA"/>
</dbReference>
<organism evidence="1 3">
    <name type="scientific">Devosia limi DSM 17137</name>
    <dbReference type="NCBI Taxonomy" id="1121477"/>
    <lineage>
        <taxon>Bacteria</taxon>
        <taxon>Pseudomonadati</taxon>
        <taxon>Pseudomonadota</taxon>
        <taxon>Alphaproteobacteria</taxon>
        <taxon>Hyphomicrobiales</taxon>
        <taxon>Devosiaceae</taxon>
        <taxon>Devosia</taxon>
    </lineage>
</organism>
<reference evidence="2 4" key="2">
    <citation type="submission" date="2016-11" db="EMBL/GenBank/DDBJ databases">
        <authorList>
            <person name="Jaros S."/>
            <person name="Januszkiewicz K."/>
            <person name="Wedrychowicz H."/>
        </authorList>
    </citation>
    <scope>NUCLEOTIDE SEQUENCE [LARGE SCALE GENOMIC DNA]</scope>
    <source>
        <strain evidence="2 4">DSM 17137</strain>
    </source>
</reference>
<evidence type="ECO:0000313" key="1">
    <source>
        <dbReference type="EMBL" id="KKB86447.1"/>
    </source>
</evidence>